<dbReference type="InterPro" id="IPR029063">
    <property type="entry name" value="SAM-dependent_MTases_sf"/>
</dbReference>
<feature type="domain" description="C-methyltransferase" evidence="1">
    <location>
        <begin position="257"/>
        <end position="414"/>
    </location>
</feature>
<comment type="caution">
    <text evidence="2">The sequence shown here is derived from an EMBL/GenBank/DDBJ whole genome shotgun (WGS) entry which is preliminary data.</text>
</comment>
<sequence length="421" mass="45503">MPATLVKTIEHCLMCASSALVKRVPLRPIPIATPNFDVTAAGASDEELRAGVPLDLWQCTSCGHVQVGAEGDPELQYRDYVYTTSLSLGLADHFRNYGQTIVQTYGLQPNDLVVEMGSNDGTLLRVFKEAGMRVQGVDPARRVAEQATERGIPTVPEFFDARLAAGLRERLGPARTIIANNVIANIGGLGSVADGVRTLLAPDGIFVFETQYGPDVIDHVLLDTVYHEHLSYFLAEPTALWLAAHGLEAIAFEHIATKGGSIRVVAQLANGPRPIDKSVAAWIAREHAEGMFDQPYFDRLATSLAAIRSDLATIVAREKAAGRQVAGYGVSVGTTALLPQFDLTDEIAFLVDDDPHKPPTLRGPDYEIPVCRSDELAARAPGTVVIFAWRYAEPIIAKNKAYLANGGTFIVPLPTVREIRG</sequence>
<evidence type="ECO:0000313" key="3">
    <source>
        <dbReference type="Proteomes" id="UP000681075"/>
    </source>
</evidence>
<dbReference type="SUPFAM" id="SSF53335">
    <property type="entry name" value="S-adenosyl-L-methionine-dependent methyltransferases"/>
    <property type="match status" value="1"/>
</dbReference>
<dbReference type="Gene3D" id="3.40.50.150">
    <property type="entry name" value="Vaccinia Virus protein VP39"/>
    <property type="match status" value="1"/>
</dbReference>
<dbReference type="RefSeq" id="WP_420244950.1">
    <property type="nucleotide sequence ID" value="NZ_BOPV01000001.1"/>
</dbReference>
<evidence type="ECO:0000259" key="1">
    <source>
        <dbReference type="Pfam" id="PF08484"/>
    </source>
</evidence>
<dbReference type="Pfam" id="PF08484">
    <property type="entry name" value="Methyltransf_14"/>
    <property type="match status" value="1"/>
</dbReference>
<reference evidence="2" key="1">
    <citation type="submission" date="2021-02" db="EMBL/GenBank/DDBJ databases">
        <title>Genome sequence of Rhodospirillales sp. strain TMPK1 isolated from soil.</title>
        <authorList>
            <person name="Nakai R."/>
            <person name="Kusada H."/>
            <person name="Tamaki H."/>
        </authorList>
    </citation>
    <scope>NUCLEOTIDE SEQUENCE</scope>
    <source>
        <strain evidence="2">TMPK1</strain>
    </source>
</reference>
<dbReference type="PANTHER" id="PTHR43861">
    <property type="entry name" value="TRANS-ACONITATE 2-METHYLTRANSFERASE-RELATED"/>
    <property type="match status" value="1"/>
</dbReference>
<proteinExistence type="predicted"/>
<dbReference type="EMBL" id="BOPV01000001">
    <property type="protein sequence ID" value="GIL41464.1"/>
    <property type="molecule type" value="Genomic_DNA"/>
</dbReference>
<protein>
    <submittedName>
        <fullName evidence="2">D-mycarose 3-C-methyltransferase</fullName>
    </submittedName>
</protein>
<dbReference type="Pfam" id="PF13489">
    <property type="entry name" value="Methyltransf_23"/>
    <property type="match status" value="1"/>
</dbReference>
<organism evidence="2 3">
    <name type="scientific">Roseiterribacter gracilis</name>
    <dbReference type="NCBI Taxonomy" id="2812848"/>
    <lineage>
        <taxon>Bacteria</taxon>
        <taxon>Pseudomonadati</taxon>
        <taxon>Pseudomonadota</taxon>
        <taxon>Alphaproteobacteria</taxon>
        <taxon>Rhodospirillales</taxon>
        <taxon>Roseiterribacteraceae</taxon>
        <taxon>Roseiterribacter</taxon>
    </lineage>
</organism>
<dbReference type="Gene3D" id="6.20.50.110">
    <property type="entry name" value="Methyltransferase, zinc-binding domain"/>
    <property type="match status" value="1"/>
</dbReference>
<dbReference type="Gene3D" id="6.10.250.3100">
    <property type="match status" value="1"/>
</dbReference>
<keyword evidence="3" id="KW-1185">Reference proteome</keyword>
<dbReference type="Proteomes" id="UP000681075">
    <property type="component" value="Unassembled WGS sequence"/>
</dbReference>
<accession>A0A8S8XFT1</accession>
<gene>
    <name evidence="2" type="ORF">TMPK1_37010</name>
</gene>
<evidence type="ECO:0000313" key="2">
    <source>
        <dbReference type="EMBL" id="GIL41464.1"/>
    </source>
</evidence>
<dbReference type="AlphaFoldDB" id="A0A8S8XFT1"/>
<dbReference type="InterPro" id="IPR013691">
    <property type="entry name" value="MeTrfase_14"/>
</dbReference>
<dbReference type="Gene3D" id="3.40.50.720">
    <property type="entry name" value="NAD(P)-binding Rossmann-like Domain"/>
    <property type="match status" value="1"/>
</dbReference>
<dbReference type="PANTHER" id="PTHR43861:SF5">
    <property type="entry name" value="BLL5978 PROTEIN"/>
    <property type="match status" value="1"/>
</dbReference>
<name>A0A8S8XFT1_9PROT</name>
<dbReference type="InterPro" id="IPR038576">
    <property type="entry name" value="Methyltransf_Zn-bd_dom_put_sf"/>
</dbReference>